<name>A0A0S7XLT0_9BACT</name>
<dbReference type="Proteomes" id="UP000052020">
    <property type="component" value="Unassembled WGS sequence"/>
</dbReference>
<protein>
    <submittedName>
        <fullName evidence="1">Uncharacterized protein</fullName>
    </submittedName>
</protein>
<evidence type="ECO:0000313" key="2">
    <source>
        <dbReference type="Proteomes" id="UP000052020"/>
    </source>
</evidence>
<sequence>MDISSSPKDWAWVMVGVCGRVPEPYDPDVTTWPAASLTTEVVWGTSPPPIEPATWLPTSDCSGLDAWHQGYLGLPLSGYLIGERYYTLSPSVEGYCGVPADTDILRPGEGYWLDIEYHTIWLQLLPVP</sequence>
<comment type="caution">
    <text evidence="1">The sequence shown here is derived from an EMBL/GenBank/DDBJ whole genome shotgun (WGS) entry which is preliminary data.</text>
</comment>
<evidence type="ECO:0000313" key="1">
    <source>
        <dbReference type="EMBL" id="KPJ63422.1"/>
    </source>
</evidence>
<organism evidence="1 2">
    <name type="scientific">candidate division KD3-62 bacterium DG_56</name>
    <dbReference type="NCBI Taxonomy" id="1704032"/>
    <lineage>
        <taxon>Bacteria</taxon>
        <taxon>candidate division KD3-62</taxon>
    </lineage>
</organism>
<reference evidence="1 2" key="1">
    <citation type="journal article" date="2015" name="Microbiome">
        <title>Genomic resolution of linkages in carbon, nitrogen, and sulfur cycling among widespread estuary sediment bacteria.</title>
        <authorList>
            <person name="Baker B.J."/>
            <person name="Lazar C.S."/>
            <person name="Teske A.P."/>
            <person name="Dick G.J."/>
        </authorList>
    </citation>
    <scope>NUCLEOTIDE SEQUENCE [LARGE SCALE GENOMIC DNA]</scope>
    <source>
        <strain evidence="1">DG_56</strain>
    </source>
</reference>
<accession>A0A0S7XLT0</accession>
<dbReference type="AlphaFoldDB" id="A0A0S7XLT0"/>
<gene>
    <name evidence="1" type="ORF">AMK68_03945</name>
</gene>
<proteinExistence type="predicted"/>
<dbReference type="EMBL" id="LIZY01000085">
    <property type="protein sequence ID" value="KPJ63422.1"/>
    <property type="molecule type" value="Genomic_DNA"/>
</dbReference>